<dbReference type="InterPro" id="IPR037136">
    <property type="entry name" value="RNA3'_phos_cyclase_dom_sf"/>
</dbReference>
<evidence type="ECO:0000256" key="4">
    <source>
        <dbReference type="ARBA" id="ARBA00023242"/>
    </source>
</evidence>
<dbReference type="InterPro" id="IPR013792">
    <property type="entry name" value="RNA3'P_cycl/enolpyr_Trfase_a/b"/>
</dbReference>
<feature type="compositionally biased region" description="Polar residues" evidence="5">
    <location>
        <begin position="14"/>
        <end position="30"/>
    </location>
</feature>
<dbReference type="NCBIfam" id="TIGR03400">
    <property type="entry name" value="18S_RNA_Rcl1p"/>
    <property type="match status" value="1"/>
</dbReference>
<evidence type="ECO:0000256" key="5">
    <source>
        <dbReference type="SAM" id="MobiDB-lite"/>
    </source>
</evidence>
<dbReference type="InterPro" id="IPR020719">
    <property type="entry name" value="RNA3'_term_phos_cycl-like_CS"/>
</dbReference>
<dbReference type="InterPro" id="IPR016443">
    <property type="entry name" value="RNA3'_term_phos_cyc_type_2"/>
</dbReference>
<dbReference type="InterPro" id="IPR036553">
    <property type="entry name" value="RPTC_insert"/>
</dbReference>
<dbReference type="EMBL" id="FN649729">
    <property type="protein sequence ID" value="CBJ27501.1"/>
    <property type="molecule type" value="Genomic_DNA"/>
</dbReference>
<dbReference type="CDD" id="cd00875">
    <property type="entry name" value="RNA_Cyclase_Class_I"/>
    <property type="match status" value="1"/>
</dbReference>
<proteinExistence type="inferred from homology"/>
<dbReference type="OMA" id="YTDQNKG"/>
<dbReference type="InterPro" id="IPR000228">
    <property type="entry name" value="RNA3'_term_phos_cyc"/>
</dbReference>
<dbReference type="InterPro" id="IPR023797">
    <property type="entry name" value="RNA3'_phos_cyclase_dom"/>
</dbReference>
<organism evidence="8 9">
    <name type="scientific">Ectocarpus siliculosus</name>
    <name type="common">Brown alga</name>
    <name type="synonym">Conferva siliculosa</name>
    <dbReference type="NCBI Taxonomy" id="2880"/>
    <lineage>
        <taxon>Eukaryota</taxon>
        <taxon>Sar</taxon>
        <taxon>Stramenopiles</taxon>
        <taxon>Ochrophyta</taxon>
        <taxon>PX clade</taxon>
        <taxon>Phaeophyceae</taxon>
        <taxon>Ectocarpales</taxon>
        <taxon>Ectocarpaceae</taxon>
        <taxon>Ectocarpus</taxon>
    </lineage>
</organism>
<dbReference type="PANTHER" id="PTHR11096">
    <property type="entry name" value="RNA 3' TERMINAL PHOSPHATE CYCLASE"/>
    <property type="match status" value="1"/>
</dbReference>
<dbReference type="SUPFAM" id="SSF55205">
    <property type="entry name" value="EPT/RTPC-like"/>
    <property type="match status" value="1"/>
</dbReference>
<protein>
    <recommendedName>
        <fullName evidence="10">RNA 3'-terminal phosphate cyclase-like protein</fullName>
    </recommendedName>
</protein>
<dbReference type="OrthoDB" id="1911237at2759"/>
<sequence>MTKLAANGMKPASGKSSVLKKTSKRSSQPNEPGAAVLRYKGSKHFRQRVVCSVLSGRAIRIDDIRPFPTTTDYQEEVQMGIMGHEAAFLRLVDKLTNGTQVEINETGTTLRFKPGYVTGGRESHDCGTSRSLGWFIEGLLPLALFSKTPFNLTLSGITNDDVDLSVDALKAVTLPLLKHFGVAEEGGLELKVKRRGAPPGGGGLVEFRCPIVRELKPIDFTEPGLIKRIRGNAYCTKVSPQIANRVAESSRGLLNRLLPDVWVHTDHHAGRTGGESPGFALSLVAESTTGVLLVAETAADKGTLPEDLGNFGSKLILEEIKNGGCVDSSHQSLAMLLMVLCPEDVSRLRIGKLTRYSVTYLRHLRDFFGAYFRLKPDPQTSTVLVSCQGIGFKNLSRGAT</sequence>
<dbReference type="GO" id="GO:0004521">
    <property type="term" value="F:RNA endonuclease activity"/>
    <property type="evidence" value="ECO:0007669"/>
    <property type="project" value="TreeGrafter"/>
</dbReference>
<dbReference type="STRING" id="2880.D7G6A6"/>
<comment type="subcellular location">
    <subcellularLocation>
        <location evidence="1">Nucleus</location>
        <location evidence="1">Nucleolus</location>
    </subcellularLocation>
</comment>
<dbReference type="InParanoid" id="D7G6A6"/>
<dbReference type="FunCoup" id="D7G6A6">
    <property type="interactions" value="260"/>
</dbReference>
<evidence type="ECO:0000256" key="2">
    <source>
        <dbReference type="ARBA" id="ARBA00007089"/>
    </source>
</evidence>
<dbReference type="Gene3D" id="3.65.10.20">
    <property type="entry name" value="RNA 3'-terminal phosphate cyclase domain"/>
    <property type="match status" value="1"/>
</dbReference>
<name>D7G6A6_ECTSI</name>
<keyword evidence="4" id="KW-0539">Nucleus</keyword>
<evidence type="ECO:0000259" key="6">
    <source>
        <dbReference type="Pfam" id="PF01137"/>
    </source>
</evidence>
<reference evidence="8 9" key="1">
    <citation type="journal article" date="2010" name="Nature">
        <title>The Ectocarpus genome and the independent evolution of multicellularity in brown algae.</title>
        <authorList>
            <person name="Cock J.M."/>
            <person name="Sterck L."/>
            <person name="Rouze P."/>
            <person name="Scornet D."/>
            <person name="Allen A.E."/>
            <person name="Amoutzias G."/>
            <person name="Anthouard V."/>
            <person name="Artiguenave F."/>
            <person name="Aury J.M."/>
            <person name="Badger J.H."/>
            <person name="Beszteri B."/>
            <person name="Billiau K."/>
            <person name="Bonnet E."/>
            <person name="Bothwell J.H."/>
            <person name="Bowler C."/>
            <person name="Boyen C."/>
            <person name="Brownlee C."/>
            <person name="Carrano C.J."/>
            <person name="Charrier B."/>
            <person name="Cho G.Y."/>
            <person name="Coelho S.M."/>
            <person name="Collen J."/>
            <person name="Corre E."/>
            <person name="Da Silva C."/>
            <person name="Delage L."/>
            <person name="Delaroque N."/>
            <person name="Dittami S.M."/>
            <person name="Doulbeau S."/>
            <person name="Elias M."/>
            <person name="Farnham G."/>
            <person name="Gachon C.M."/>
            <person name="Gschloessl B."/>
            <person name="Heesch S."/>
            <person name="Jabbari K."/>
            <person name="Jubin C."/>
            <person name="Kawai H."/>
            <person name="Kimura K."/>
            <person name="Kloareg B."/>
            <person name="Kupper F.C."/>
            <person name="Lang D."/>
            <person name="Le Bail A."/>
            <person name="Leblanc C."/>
            <person name="Lerouge P."/>
            <person name="Lohr M."/>
            <person name="Lopez P.J."/>
            <person name="Martens C."/>
            <person name="Maumus F."/>
            <person name="Michel G."/>
            <person name="Miranda-Saavedra D."/>
            <person name="Morales J."/>
            <person name="Moreau H."/>
            <person name="Motomura T."/>
            <person name="Nagasato C."/>
            <person name="Napoli C.A."/>
            <person name="Nelson D.R."/>
            <person name="Nyvall-Collen P."/>
            <person name="Peters A.F."/>
            <person name="Pommier C."/>
            <person name="Potin P."/>
            <person name="Poulain J."/>
            <person name="Quesneville H."/>
            <person name="Read B."/>
            <person name="Rensing S.A."/>
            <person name="Ritter A."/>
            <person name="Rousvoal S."/>
            <person name="Samanta M."/>
            <person name="Samson G."/>
            <person name="Schroeder D.C."/>
            <person name="Segurens B."/>
            <person name="Strittmatter M."/>
            <person name="Tonon T."/>
            <person name="Tregear J.W."/>
            <person name="Valentin K."/>
            <person name="von Dassow P."/>
            <person name="Yamagishi T."/>
            <person name="Van de Peer Y."/>
            <person name="Wincker P."/>
        </authorList>
    </citation>
    <scope>NUCLEOTIDE SEQUENCE [LARGE SCALE GENOMIC DNA]</scope>
    <source>
        <strain evidence="9">Ec32 / CCAP1310/4</strain>
    </source>
</reference>
<feature type="domain" description="RNA 3'-terminal phosphate cyclase insert" evidence="7">
    <location>
        <begin position="221"/>
        <end position="321"/>
    </location>
</feature>
<dbReference type="GO" id="GO:0005730">
    <property type="term" value="C:nucleolus"/>
    <property type="evidence" value="ECO:0007669"/>
    <property type="project" value="UniProtKB-SubCell"/>
</dbReference>
<dbReference type="InterPro" id="IPR013791">
    <property type="entry name" value="RNA3'-term_phos_cycl_insert"/>
</dbReference>
<evidence type="ECO:0000256" key="1">
    <source>
        <dbReference type="ARBA" id="ARBA00004604"/>
    </source>
</evidence>
<dbReference type="Proteomes" id="UP000002630">
    <property type="component" value="Linkage Group LG04"/>
</dbReference>
<dbReference type="PROSITE" id="PS01287">
    <property type="entry name" value="RTC"/>
    <property type="match status" value="1"/>
</dbReference>
<dbReference type="eggNOG" id="KOG3980">
    <property type="taxonomic scope" value="Eukaryota"/>
</dbReference>
<evidence type="ECO:0000259" key="7">
    <source>
        <dbReference type="Pfam" id="PF05189"/>
    </source>
</evidence>
<feature type="region of interest" description="Disordered" evidence="5">
    <location>
        <begin position="1"/>
        <end position="34"/>
    </location>
</feature>
<evidence type="ECO:0008006" key="10">
    <source>
        <dbReference type="Google" id="ProtNLM"/>
    </source>
</evidence>
<comment type="similarity">
    <text evidence="2">Belongs to the RNA 3'-terminal cyclase family. Type 2 subfamily.</text>
</comment>
<keyword evidence="3" id="KW-0690">Ribosome biogenesis</keyword>
<dbReference type="GO" id="GO:0000479">
    <property type="term" value="P:endonucleolytic cleavage of tricistronic rRNA transcript (SSU-rRNA, 5.8S rRNA, LSU-rRNA)"/>
    <property type="evidence" value="ECO:0007669"/>
    <property type="project" value="TreeGrafter"/>
</dbReference>
<gene>
    <name evidence="8" type="ORF">Esi_0073_0067</name>
</gene>
<dbReference type="Gene3D" id="3.30.360.20">
    <property type="entry name" value="RNA 3'-terminal phosphate cyclase, insert domain"/>
    <property type="match status" value="1"/>
</dbReference>
<accession>D7G6A6</accession>
<dbReference type="AlphaFoldDB" id="D7G6A6"/>
<dbReference type="Pfam" id="PF01137">
    <property type="entry name" value="RTC"/>
    <property type="match status" value="1"/>
</dbReference>
<evidence type="ECO:0000256" key="3">
    <source>
        <dbReference type="ARBA" id="ARBA00022517"/>
    </source>
</evidence>
<dbReference type="Pfam" id="PF05189">
    <property type="entry name" value="RTC_insert"/>
    <property type="match status" value="1"/>
</dbReference>
<dbReference type="EMBL" id="FN648960">
    <property type="protein sequence ID" value="CBJ27501.1"/>
    <property type="molecule type" value="Genomic_DNA"/>
</dbReference>
<evidence type="ECO:0000313" key="9">
    <source>
        <dbReference type="Proteomes" id="UP000002630"/>
    </source>
</evidence>
<evidence type="ECO:0000313" key="8">
    <source>
        <dbReference type="EMBL" id="CBJ27501.1"/>
    </source>
</evidence>
<keyword evidence="9" id="KW-1185">Reference proteome</keyword>
<dbReference type="PANTHER" id="PTHR11096:SF1">
    <property type="entry name" value="RNA 3'-TERMINAL PHOSPHATE CYCLASE-LIKE PROTEIN"/>
    <property type="match status" value="1"/>
</dbReference>
<feature type="domain" description="RNA 3'-terminal phosphate cyclase" evidence="6">
    <location>
        <begin position="38"/>
        <end position="373"/>
    </location>
</feature>